<proteinExistence type="predicted"/>
<accession>A0ABV0XKG2</accession>
<name>A0ABV0XKG2_9TELE</name>
<organism evidence="1 2">
    <name type="scientific">Ameca splendens</name>
    <dbReference type="NCBI Taxonomy" id="208324"/>
    <lineage>
        <taxon>Eukaryota</taxon>
        <taxon>Metazoa</taxon>
        <taxon>Chordata</taxon>
        <taxon>Craniata</taxon>
        <taxon>Vertebrata</taxon>
        <taxon>Euteleostomi</taxon>
        <taxon>Actinopterygii</taxon>
        <taxon>Neopterygii</taxon>
        <taxon>Teleostei</taxon>
        <taxon>Neoteleostei</taxon>
        <taxon>Acanthomorphata</taxon>
        <taxon>Ovalentaria</taxon>
        <taxon>Atherinomorphae</taxon>
        <taxon>Cyprinodontiformes</taxon>
        <taxon>Goodeidae</taxon>
        <taxon>Ameca</taxon>
    </lineage>
</organism>
<keyword evidence="2" id="KW-1185">Reference proteome</keyword>
<protein>
    <submittedName>
        <fullName evidence="1">Uncharacterized protein</fullName>
    </submittedName>
</protein>
<evidence type="ECO:0000313" key="1">
    <source>
        <dbReference type="EMBL" id="MEQ2281964.1"/>
    </source>
</evidence>
<evidence type="ECO:0000313" key="2">
    <source>
        <dbReference type="Proteomes" id="UP001469553"/>
    </source>
</evidence>
<reference evidence="1 2" key="1">
    <citation type="submission" date="2021-06" db="EMBL/GenBank/DDBJ databases">
        <authorList>
            <person name="Palmer J.M."/>
        </authorList>
    </citation>
    <scope>NUCLEOTIDE SEQUENCE [LARGE SCALE GENOMIC DNA]</scope>
    <source>
        <strain evidence="1 2">AS_MEX2019</strain>
        <tissue evidence="1">Muscle</tissue>
    </source>
</reference>
<comment type="caution">
    <text evidence="1">The sequence shown here is derived from an EMBL/GenBank/DDBJ whole genome shotgun (WGS) entry which is preliminary data.</text>
</comment>
<gene>
    <name evidence="1" type="ORF">AMECASPLE_035639</name>
</gene>
<dbReference type="EMBL" id="JAHRIP010005367">
    <property type="protein sequence ID" value="MEQ2281964.1"/>
    <property type="molecule type" value="Genomic_DNA"/>
</dbReference>
<sequence>MSNLWSEKSSSTEFFYLLFDLVESCRERFNPGPSAHFQHIFTCIRNSSPKQTVQCTPDAQKSTETHGKARRTLCEFSCAYTQESGDPVNLFALFEGLRVVE</sequence>
<dbReference type="Proteomes" id="UP001469553">
    <property type="component" value="Unassembled WGS sequence"/>
</dbReference>